<gene>
    <name evidence="4 8" type="primary">truA</name>
    <name evidence="8" type="ORF">Ppa06_12120</name>
</gene>
<comment type="similarity">
    <text evidence="1 4 5">Belongs to the tRNA pseudouridine synthase TruA family.</text>
</comment>
<sequence>MNGSGIPASGIPGPFPFSGRNNVVRLRLDLAYDGTEFSGWARQPGRRTVQGEIEEALARVLRLGEPPALTVAGRTDAGVHARGQVAHLDVEEEALAAVEGNARSRGRGQTEGAAGGAAGEAGEEGPRERLGERLSALRRRLAGVLPQDVRIHRVTAAPEGFDARFSALSRRYAYRVCDAPGGVDPLRRREVVWYARPLDLDRLNAAAARLLGEHDFAAFCKKREGATTIRELQRLDWVREGGQDGLLVATVVADAFCHSMVRALVGSLLAVGEGRLGVEWPGQVLARAVRDSGVHVAPAHGLCLEEVRYPGAEELALRAALTRRVRVLGAETVPPRAEY</sequence>
<dbReference type="InterPro" id="IPR020095">
    <property type="entry name" value="PsdUridine_synth_TruA_C"/>
</dbReference>
<name>A0ABQ4H5L7_9ACTN</name>
<evidence type="ECO:0000256" key="6">
    <source>
        <dbReference type="SAM" id="MobiDB-lite"/>
    </source>
</evidence>
<dbReference type="InterPro" id="IPR020094">
    <property type="entry name" value="TruA/RsuA/RluB/E/F_N"/>
</dbReference>
<accession>A0ABQ4H5L7</accession>
<evidence type="ECO:0000259" key="7">
    <source>
        <dbReference type="Pfam" id="PF01416"/>
    </source>
</evidence>
<keyword evidence="9" id="KW-1185">Reference proteome</keyword>
<organism evidence="8 9">
    <name type="scientific">Planomonospora parontospora subsp. parontospora</name>
    <dbReference type="NCBI Taxonomy" id="97194"/>
    <lineage>
        <taxon>Bacteria</taxon>
        <taxon>Bacillati</taxon>
        <taxon>Actinomycetota</taxon>
        <taxon>Actinomycetes</taxon>
        <taxon>Streptosporangiales</taxon>
        <taxon>Streptosporangiaceae</taxon>
        <taxon>Planomonospora</taxon>
    </lineage>
</organism>
<dbReference type="EC" id="5.4.99.12" evidence="4"/>
<dbReference type="CDD" id="cd02570">
    <property type="entry name" value="PseudoU_synth_EcTruA"/>
    <property type="match status" value="1"/>
</dbReference>
<evidence type="ECO:0000256" key="3">
    <source>
        <dbReference type="ARBA" id="ARBA00023235"/>
    </source>
</evidence>
<protein>
    <recommendedName>
        <fullName evidence="4">tRNA pseudouridine synthase A</fullName>
        <ecNumber evidence="4">5.4.99.12</ecNumber>
    </recommendedName>
    <alternativeName>
        <fullName evidence="4">tRNA pseudouridine(38-40) synthase</fullName>
    </alternativeName>
    <alternativeName>
        <fullName evidence="4">tRNA pseudouridylate synthase I</fullName>
    </alternativeName>
    <alternativeName>
        <fullName evidence="4">tRNA-uridine isomerase I</fullName>
    </alternativeName>
</protein>
<dbReference type="PANTHER" id="PTHR11142:SF0">
    <property type="entry name" value="TRNA PSEUDOURIDINE SYNTHASE-LIKE 1"/>
    <property type="match status" value="1"/>
</dbReference>
<feature type="active site" description="Nucleophile" evidence="4">
    <location>
        <position position="76"/>
    </location>
</feature>
<dbReference type="Gene3D" id="3.30.70.580">
    <property type="entry name" value="Pseudouridine synthase I, catalytic domain, N-terminal subdomain"/>
    <property type="match status" value="1"/>
</dbReference>
<dbReference type="HAMAP" id="MF_00171">
    <property type="entry name" value="TruA"/>
    <property type="match status" value="1"/>
</dbReference>
<dbReference type="InterPro" id="IPR020097">
    <property type="entry name" value="PsdUridine_synth_TruA_a/b_dom"/>
</dbReference>
<comment type="catalytic activity">
    <reaction evidence="4 5">
        <text>uridine(38/39/40) in tRNA = pseudouridine(38/39/40) in tRNA</text>
        <dbReference type="Rhea" id="RHEA:22376"/>
        <dbReference type="Rhea" id="RHEA-COMP:10085"/>
        <dbReference type="Rhea" id="RHEA-COMP:10087"/>
        <dbReference type="ChEBI" id="CHEBI:65314"/>
        <dbReference type="ChEBI" id="CHEBI:65315"/>
        <dbReference type="EC" id="5.4.99.12"/>
    </reaction>
</comment>
<dbReference type="InterPro" id="IPR001406">
    <property type="entry name" value="PsdUridine_synth_TruA"/>
</dbReference>
<dbReference type="NCBIfam" id="TIGR00071">
    <property type="entry name" value="hisT_truA"/>
    <property type="match status" value="1"/>
</dbReference>
<dbReference type="Proteomes" id="UP000633041">
    <property type="component" value="Unassembled WGS sequence"/>
</dbReference>
<evidence type="ECO:0000313" key="9">
    <source>
        <dbReference type="Proteomes" id="UP000633041"/>
    </source>
</evidence>
<comment type="function">
    <text evidence="4">Formation of pseudouridine at positions 38, 39 and 40 in the anticodon stem and loop of transfer RNAs.</text>
</comment>
<evidence type="ECO:0000256" key="5">
    <source>
        <dbReference type="RuleBase" id="RU003792"/>
    </source>
</evidence>
<dbReference type="Gene3D" id="3.30.70.660">
    <property type="entry name" value="Pseudouridine synthase I, catalytic domain, C-terminal subdomain"/>
    <property type="match status" value="1"/>
</dbReference>
<evidence type="ECO:0000256" key="2">
    <source>
        <dbReference type="ARBA" id="ARBA00022694"/>
    </source>
</evidence>
<dbReference type="SUPFAM" id="SSF55120">
    <property type="entry name" value="Pseudouridine synthase"/>
    <property type="match status" value="1"/>
</dbReference>
<evidence type="ECO:0000313" key="8">
    <source>
        <dbReference type="EMBL" id="GII07414.1"/>
    </source>
</evidence>
<evidence type="ECO:0000256" key="4">
    <source>
        <dbReference type="HAMAP-Rule" id="MF_00171"/>
    </source>
</evidence>
<dbReference type="InterPro" id="IPR020103">
    <property type="entry name" value="PsdUridine_synth_cat_dom_sf"/>
</dbReference>
<comment type="caution">
    <text evidence="8">The sequence shown here is derived from an EMBL/GenBank/DDBJ whole genome shotgun (WGS) entry which is preliminary data.</text>
</comment>
<keyword evidence="3 4" id="KW-0413">Isomerase</keyword>
<feature type="binding site" evidence="4">
    <location>
        <position position="172"/>
    </location>
    <ligand>
        <name>substrate</name>
    </ligand>
</feature>
<comment type="subunit">
    <text evidence="4">Homodimer.</text>
</comment>
<feature type="domain" description="Pseudouridine synthase I TruA alpha/beta" evidence="7">
    <location>
        <begin position="206"/>
        <end position="310"/>
    </location>
</feature>
<dbReference type="Pfam" id="PF01416">
    <property type="entry name" value="PseudoU_synth_1"/>
    <property type="match status" value="1"/>
</dbReference>
<dbReference type="EMBL" id="BOOL01000011">
    <property type="protein sequence ID" value="GII07414.1"/>
    <property type="molecule type" value="Genomic_DNA"/>
</dbReference>
<dbReference type="PANTHER" id="PTHR11142">
    <property type="entry name" value="PSEUDOURIDYLATE SYNTHASE"/>
    <property type="match status" value="1"/>
</dbReference>
<evidence type="ECO:0000256" key="1">
    <source>
        <dbReference type="ARBA" id="ARBA00009375"/>
    </source>
</evidence>
<comment type="caution">
    <text evidence="4">Lacks conserved residue(s) required for the propagation of feature annotation.</text>
</comment>
<feature type="region of interest" description="Disordered" evidence="6">
    <location>
        <begin position="99"/>
        <end position="129"/>
    </location>
</feature>
<keyword evidence="2 4" id="KW-0819">tRNA processing</keyword>
<reference evidence="8 9" key="1">
    <citation type="submission" date="2021-01" db="EMBL/GenBank/DDBJ databases">
        <title>Whole genome shotgun sequence of Planomonospora parontospora subsp. parontospora NBRC 13880.</title>
        <authorList>
            <person name="Komaki H."/>
            <person name="Tamura T."/>
        </authorList>
    </citation>
    <scope>NUCLEOTIDE SEQUENCE [LARGE SCALE GENOMIC DNA]</scope>
    <source>
        <strain evidence="8 9">NBRC 13880</strain>
    </source>
</reference>
<proteinExistence type="inferred from homology"/>